<accession>A0A1W1BXG9</accession>
<organism evidence="1">
    <name type="scientific">hydrothermal vent metagenome</name>
    <dbReference type="NCBI Taxonomy" id="652676"/>
    <lineage>
        <taxon>unclassified sequences</taxon>
        <taxon>metagenomes</taxon>
        <taxon>ecological metagenomes</taxon>
    </lineage>
</organism>
<dbReference type="EMBL" id="FPHB01000042">
    <property type="protein sequence ID" value="SFV58229.1"/>
    <property type="molecule type" value="Genomic_DNA"/>
</dbReference>
<proteinExistence type="predicted"/>
<dbReference type="AlphaFoldDB" id="A0A1W1BXG9"/>
<sequence>MSESKQLKAIGKNTAEEFMETIIYMTAYDKAHKLIQDSVKDIDNPIIKEATESAINVALFGGIFMVIRYEEKLLEKAFEVAEVFILYFMGIKAKVFKKLAKVPRLRGSKLNILSKILGSFSDDGVQKAQVVSSSLNNFFASRQNSYQSGSLISSVNKTRENVLQMDRSNMMLGKTMADNYVNSLMFKLLTSSFTSNDKNMIRKILGRQNVDDINVEDLNKIGSFMFAKDDEGNITGLTEQFYSLISGLGYVVKKG</sequence>
<name>A0A1W1BXG9_9ZZZZ</name>
<evidence type="ECO:0000313" key="1">
    <source>
        <dbReference type="EMBL" id="SFV58229.1"/>
    </source>
</evidence>
<protein>
    <submittedName>
        <fullName evidence="1">Uncharacterized protein</fullName>
    </submittedName>
</protein>
<gene>
    <name evidence="1" type="ORF">MNB_SM-7-1316</name>
</gene>
<reference evidence="1" key="1">
    <citation type="submission" date="2016-10" db="EMBL/GenBank/DDBJ databases">
        <authorList>
            <person name="de Groot N.N."/>
        </authorList>
    </citation>
    <scope>NUCLEOTIDE SEQUENCE</scope>
</reference>